<dbReference type="Proteomes" id="UP000663868">
    <property type="component" value="Unassembled WGS sequence"/>
</dbReference>
<dbReference type="PANTHER" id="PTHR34754">
    <property type="entry name" value="COILED-COIL DOMAIN-CONTAINING PROTEIN 60"/>
    <property type="match status" value="1"/>
</dbReference>
<evidence type="ECO:0000313" key="3">
    <source>
        <dbReference type="EMBL" id="CAF3562585.1"/>
    </source>
</evidence>
<evidence type="ECO:0000256" key="1">
    <source>
        <dbReference type="SAM" id="MobiDB-lite"/>
    </source>
</evidence>
<name>A0A818KLP2_9BILA</name>
<dbReference type="AlphaFoldDB" id="A0A818KLP2"/>
<protein>
    <submittedName>
        <fullName evidence="3">Uncharacterized protein</fullName>
    </submittedName>
</protein>
<gene>
    <name evidence="2" type="ORF">IZO911_LOCUS6649</name>
    <name evidence="4" type="ORF">KXQ929_LOCUS3223</name>
    <name evidence="3" type="ORF">OKA104_LOCUS4670</name>
</gene>
<reference evidence="3" key="1">
    <citation type="submission" date="2021-02" db="EMBL/GenBank/DDBJ databases">
        <authorList>
            <person name="Nowell W R."/>
        </authorList>
    </citation>
    <scope>NUCLEOTIDE SEQUENCE</scope>
</reference>
<dbReference type="InterPro" id="IPR031526">
    <property type="entry name" value="DUF4698"/>
</dbReference>
<feature type="compositionally biased region" description="Polar residues" evidence="1">
    <location>
        <begin position="86"/>
        <end position="96"/>
    </location>
</feature>
<dbReference type="Pfam" id="PF15769">
    <property type="entry name" value="DUF4698"/>
    <property type="match status" value="2"/>
</dbReference>
<feature type="compositionally biased region" description="Polar residues" evidence="1">
    <location>
        <begin position="334"/>
        <end position="346"/>
    </location>
</feature>
<feature type="compositionally biased region" description="Low complexity" evidence="1">
    <location>
        <begin position="97"/>
        <end position="110"/>
    </location>
</feature>
<feature type="region of interest" description="Disordered" evidence="1">
    <location>
        <begin position="164"/>
        <end position="190"/>
    </location>
</feature>
<proteinExistence type="predicted"/>
<evidence type="ECO:0000313" key="5">
    <source>
        <dbReference type="Proteomes" id="UP000663881"/>
    </source>
</evidence>
<dbReference type="EMBL" id="CAJOAY010000154">
    <property type="protein sequence ID" value="CAF3562585.1"/>
    <property type="molecule type" value="Genomic_DNA"/>
</dbReference>
<dbReference type="Proteomes" id="UP000663860">
    <property type="component" value="Unassembled WGS sequence"/>
</dbReference>
<dbReference type="EMBL" id="CAJOBB010000102">
    <property type="protein sequence ID" value="CAF3562658.1"/>
    <property type="molecule type" value="Genomic_DNA"/>
</dbReference>
<evidence type="ECO:0000313" key="4">
    <source>
        <dbReference type="EMBL" id="CAF3562658.1"/>
    </source>
</evidence>
<evidence type="ECO:0000313" key="2">
    <source>
        <dbReference type="EMBL" id="CAF0795700.1"/>
    </source>
</evidence>
<dbReference type="Proteomes" id="UP000663881">
    <property type="component" value="Unassembled WGS sequence"/>
</dbReference>
<dbReference type="EMBL" id="CAJNOE010000042">
    <property type="protein sequence ID" value="CAF0795700.1"/>
    <property type="molecule type" value="Genomic_DNA"/>
</dbReference>
<sequence length="784" mass="89432">MLVSPTTTDYGLSITRSSSVPQSVYARMRILNICEPSLPSRDVVRRENYARRKGQEFQGWACPRTIPYQDIEPVELSSKAPEPISNEPSIEITSIKSPSRTSNSGSISSRIKSGSVVQDEHMVQFEKNIRHLQTVQHQHMRKSSAILRNVQLGGGVKDIVEKYSRENSSRAQNADLNRSRGAISGEKEQNPIYDRLLDDFEDDDMDGSSVSGIREDIMSPRTLINTSIINADTAGIPESHKSRPSELPTHPVKLCHSAPPLNHKNARQAILRPFTPRFNSLSARLRIQNKMPFRDALYRQLCCILWFLRAMSPSDTADMISGCWDIKQWLQSESNPNTQQNNQSVKKQQEPMKAYHPKISSFEGKITSMTSTPKDNIIASRPPSSIAFDNFRKQNSVQETNVSRIFDTSFDGSTTSNITSDTSERVVLPIHSIHSERDLNESISSKSNLEDTTETTNLDSIRPLTRANSIIPTSNTSRTSISSTMSREVDHRISVGLASILERQRSPDVLLKKWIKRHALTNNPNEPLPITERDKRLLRVGDKDDLNRIFGLENSTNTIKEQVRARQTLEAERKPVVNVKRRASASAKFTNAKEHAQILHQYKRDVNDFTEEQAIVLNNRLQQLDNGRLIYYQSKLNAMQQHMPKSTLISSLLNKIRFDESKKKINPVHLKYQPWYIDLLEMVEPDYSKDHLIKLLLKELKEYADPGNIPTVVRFKKVLHDLKAHEICHPDIMAAIEFTRVHIVKMTTEDFDSFFRKQFPHVTRYVTPTTEDKNSDQDETAFDI</sequence>
<comment type="caution">
    <text evidence="3">The sequence shown here is derived from an EMBL/GenBank/DDBJ whole genome shotgun (WGS) entry which is preliminary data.</text>
</comment>
<organism evidence="3 5">
    <name type="scientific">Adineta steineri</name>
    <dbReference type="NCBI Taxonomy" id="433720"/>
    <lineage>
        <taxon>Eukaryota</taxon>
        <taxon>Metazoa</taxon>
        <taxon>Spiralia</taxon>
        <taxon>Gnathifera</taxon>
        <taxon>Rotifera</taxon>
        <taxon>Eurotatoria</taxon>
        <taxon>Bdelloidea</taxon>
        <taxon>Adinetida</taxon>
        <taxon>Adinetidae</taxon>
        <taxon>Adineta</taxon>
    </lineage>
</organism>
<feature type="region of interest" description="Disordered" evidence="1">
    <location>
        <begin position="78"/>
        <end position="110"/>
    </location>
</feature>
<accession>A0A818KLP2</accession>
<dbReference type="PANTHER" id="PTHR34754:SF1">
    <property type="entry name" value="COILED-COIL DOMAIN-CONTAINING PROTEIN 60"/>
    <property type="match status" value="1"/>
</dbReference>
<feature type="region of interest" description="Disordered" evidence="1">
    <location>
        <begin position="334"/>
        <end position="353"/>
    </location>
</feature>